<evidence type="ECO:0000313" key="2">
    <source>
        <dbReference type="EMBL" id="EKE26681.1"/>
    </source>
</evidence>
<name>K2F6I5_9BACT</name>
<proteinExistence type="predicted"/>
<reference evidence="2" key="1">
    <citation type="journal article" date="2012" name="Science">
        <title>Fermentation, hydrogen, and sulfur metabolism in multiple uncultivated bacterial phyla.</title>
        <authorList>
            <person name="Wrighton K.C."/>
            <person name="Thomas B.C."/>
            <person name="Sharon I."/>
            <person name="Miller C.S."/>
            <person name="Castelle C.J."/>
            <person name="VerBerkmoes N.C."/>
            <person name="Wilkins M.J."/>
            <person name="Hettich R.L."/>
            <person name="Lipton M.S."/>
            <person name="Williams K.H."/>
            <person name="Long P.E."/>
            <person name="Banfield J.F."/>
        </authorList>
    </citation>
    <scope>NUCLEOTIDE SEQUENCE [LARGE SCALE GENOMIC DNA]</scope>
</reference>
<dbReference type="NCBIfam" id="TIGR01439">
    <property type="entry name" value="lp_hng_hel_AbrB"/>
    <property type="match status" value="1"/>
</dbReference>
<evidence type="ECO:0000259" key="1">
    <source>
        <dbReference type="Pfam" id="PF04014"/>
    </source>
</evidence>
<dbReference type="AlphaFoldDB" id="K2F6I5"/>
<dbReference type="InterPro" id="IPR037914">
    <property type="entry name" value="SpoVT-AbrB_sf"/>
</dbReference>
<dbReference type="Gene3D" id="2.10.260.10">
    <property type="match status" value="1"/>
</dbReference>
<accession>K2F6I5</accession>
<protein>
    <recommendedName>
        <fullName evidence="1">SpoVT-AbrB domain-containing protein</fullName>
    </recommendedName>
</protein>
<dbReference type="InterPro" id="IPR007159">
    <property type="entry name" value="SpoVT-AbrB_dom"/>
</dbReference>
<comment type="caution">
    <text evidence="2">The sequence shown here is derived from an EMBL/GenBank/DDBJ whole genome shotgun (WGS) entry which is preliminary data.</text>
</comment>
<feature type="domain" description="SpoVT-AbrB" evidence="1">
    <location>
        <begin position="28"/>
        <end position="61"/>
    </location>
</feature>
<dbReference type="SUPFAM" id="SSF89447">
    <property type="entry name" value="AbrB/MazE/MraZ-like"/>
    <property type="match status" value="1"/>
</dbReference>
<dbReference type="GO" id="GO:0003677">
    <property type="term" value="F:DNA binding"/>
    <property type="evidence" value="ECO:0007669"/>
    <property type="project" value="InterPro"/>
</dbReference>
<sequence>MEDLECQILKEKWWIKMITTVTVWTKWQVVIPFEAREALNIKPGDTLMVVTKHDKAIWMVKTDDVWELMEYMRKEMWN</sequence>
<dbReference type="EMBL" id="AMFJ01000712">
    <property type="protein sequence ID" value="EKE26681.1"/>
    <property type="molecule type" value="Genomic_DNA"/>
</dbReference>
<gene>
    <name evidence="2" type="ORF">ACD_4C00196G0003</name>
</gene>
<dbReference type="Pfam" id="PF04014">
    <property type="entry name" value="MazE_antitoxin"/>
    <property type="match status" value="1"/>
</dbReference>
<organism evidence="2">
    <name type="scientific">uncultured bacterium</name>
    <name type="common">gcode 4</name>
    <dbReference type="NCBI Taxonomy" id="1234023"/>
    <lineage>
        <taxon>Bacteria</taxon>
        <taxon>environmental samples</taxon>
    </lineage>
</organism>